<protein>
    <submittedName>
        <fullName evidence="1">Uncharacterized protein</fullName>
    </submittedName>
</protein>
<reference evidence="1" key="1">
    <citation type="submission" date="2020-04" db="EMBL/GenBank/DDBJ databases">
        <authorList>
            <person name="Chiriac C."/>
            <person name="Salcher M."/>
            <person name="Ghai R."/>
            <person name="Kavagutti S V."/>
        </authorList>
    </citation>
    <scope>NUCLEOTIDE SEQUENCE</scope>
</reference>
<gene>
    <name evidence="1" type="ORF">UFOVP418_15</name>
</gene>
<organism evidence="1">
    <name type="scientific">uncultured Caudovirales phage</name>
    <dbReference type="NCBI Taxonomy" id="2100421"/>
    <lineage>
        <taxon>Viruses</taxon>
        <taxon>Duplodnaviria</taxon>
        <taxon>Heunggongvirae</taxon>
        <taxon>Uroviricota</taxon>
        <taxon>Caudoviricetes</taxon>
        <taxon>Peduoviridae</taxon>
        <taxon>Maltschvirus</taxon>
        <taxon>Maltschvirus maltsch</taxon>
    </lineage>
</organism>
<proteinExistence type="predicted"/>
<dbReference type="EMBL" id="LR796391">
    <property type="protein sequence ID" value="CAB4141421.1"/>
    <property type="molecule type" value="Genomic_DNA"/>
</dbReference>
<accession>A0A6J5M5P3</accession>
<evidence type="ECO:0000313" key="1">
    <source>
        <dbReference type="EMBL" id="CAB4141421.1"/>
    </source>
</evidence>
<sequence>MALQYVKVLNMPYDVIIDMDYAEFVKLSLLHKAVTMTRPAKFKSDHEYYLENTRRKYGI</sequence>
<name>A0A6J5M5P3_9CAUD</name>